<organism evidence="3 4">
    <name type="scientific">Candidatus Enterocloster faecavium</name>
    <dbReference type="NCBI Taxonomy" id="2838560"/>
    <lineage>
        <taxon>Bacteria</taxon>
        <taxon>Bacillati</taxon>
        <taxon>Bacillota</taxon>
        <taxon>Clostridia</taxon>
        <taxon>Lachnospirales</taxon>
        <taxon>Lachnospiraceae</taxon>
        <taxon>Enterocloster</taxon>
    </lineage>
</organism>
<feature type="transmembrane region" description="Helical" evidence="2">
    <location>
        <begin position="25"/>
        <end position="43"/>
    </location>
</feature>
<name>A0A9D2L6J7_9FIRM</name>
<comment type="caution">
    <text evidence="3">The sequence shown here is derived from an EMBL/GenBank/DDBJ whole genome shotgun (WGS) entry which is preliminary data.</text>
</comment>
<dbReference type="Proteomes" id="UP000886804">
    <property type="component" value="Unassembled WGS sequence"/>
</dbReference>
<reference evidence="3" key="1">
    <citation type="journal article" date="2021" name="PeerJ">
        <title>Extensive microbial diversity within the chicken gut microbiome revealed by metagenomics and culture.</title>
        <authorList>
            <person name="Gilroy R."/>
            <person name="Ravi A."/>
            <person name="Getino M."/>
            <person name="Pursley I."/>
            <person name="Horton D.L."/>
            <person name="Alikhan N.F."/>
            <person name="Baker D."/>
            <person name="Gharbi K."/>
            <person name="Hall N."/>
            <person name="Watson M."/>
            <person name="Adriaenssens E.M."/>
            <person name="Foster-Nyarko E."/>
            <person name="Jarju S."/>
            <person name="Secka A."/>
            <person name="Antonio M."/>
            <person name="Oren A."/>
            <person name="Chaudhuri R.R."/>
            <person name="La Ragione R."/>
            <person name="Hildebrand F."/>
            <person name="Pallen M.J."/>
        </authorList>
    </citation>
    <scope>NUCLEOTIDE SEQUENCE</scope>
    <source>
        <strain evidence="3">CHK188-4685</strain>
    </source>
</reference>
<evidence type="ECO:0000313" key="3">
    <source>
        <dbReference type="EMBL" id="HJB06836.1"/>
    </source>
</evidence>
<reference evidence="3" key="2">
    <citation type="submission" date="2021-04" db="EMBL/GenBank/DDBJ databases">
        <authorList>
            <person name="Gilroy R."/>
        </authorList>
    </citation>
    <scope>NUCLEOTIDE SEQUENCE</scope>
    <source>
        <strain evidence="3">CHK188-4685</strain>
    </source>
</reference>
<keyword evidence="2" id="KW-0472">Membrane</keyword>
<keyword evidence="2" id="KW-1133">Transmembrane helix</keyword>
<proteinExistence type="predicted"/>
<gene>
    <name evidence="3" type="ORF">H9716_03110</name>
</gene>
<protein>
    <submittedName>
        <fullName evidence="3">Uncharacterized protein</fullName>
    </submittedName>
</protein>
<feature type="region of interest" description="Disordered" evidence="1">
    <location>
        <begin position="49"/>
        <end position="79"/>
    </location>
</feature>
<dbReference type="EMBL" id="DWYS01000040">
    <property type="protein sequence ID" value="HJB06836.1"/>
    <property type="molecule type" value="Genomic_DNA"/>
</dbReference>
<accession>A0A9D2L6J7</accession>
<feature type="compositionally biased region" description="Low complexity" evidence="1">
    <location>
        <begin position="298"/>
        <end position="317"/>
    </location>
</feature>
<feature type="compositionally biased region" description="Polar residues" evidence="1">
    <location>
        <begin position="58"/>
        <end position="79"/>
    </location>
</feature>
<feature type="region of interest" description="Disordered" evidence="1">
    <location>
        <begin position="268"/>
        <end position="338"/>
    </location>
</feature>
<dbReference type="AlphaFoldDB" id="A0A9D2L6J7"/>
<evidence type="ECO:0000256" key="2">
    <source>
        <dbReference type="SAM" id="Phobius"/>
    </source>
</evidence>
<evidence type="ECO:0000313" key="4">
    <source>
        <dbReference type="Proteomes" id="UP000886804"/>
    </source>
</evidence>
<keyword evidence="2" id="KW-0812">Transmembrane</keyword>
<evidence type="ECO:0000256" key="1">
    <source>
        <dbReference type="SAM" id="MobiDB-lite"/>
    </source>
</evidence>
<sequence>MSDQNRRRRTKTSQSREEQVKRMRIGIGIGIAVVVLLIVFLLVRGTADPGEEPAGTDGTVQVTDTQSGTGQEDAQADNSQYNMDFSQYELQKNAYPEINQLLGDYFQAKVDQDPEALYRVFGKTDMSDVEERRQELAYEAKFIQDYEDITCYTKPGMTEDSYVVYVTFKVKYKRTDTLAPGLLWCYVVKNGDNGYIIRENVLGDEADYVAKMNQTEDVKLLSSQINQQLKEALESDTILASYYQEMRNGAIVYESEPHDSTVTLVTEPAEGESGSSSGGSDGETAASEEGSLAEEGQEAAAGAADSSDGSGETAPETAGEETAAEQTESGEASEVRIG</sequence>